<proteinExistence type="predicted"/>
<feature type="compositionally biased region" description="Basic and acidic residues" evidence="1">
    <location>
        <begin position="355"/>
        <end position="375"/>
    </location>
</feature>
<feature type="region of interest" description="Disordered" evidence="1">
    <location>
        <begin position="1"/>
        <end position="96"/>
    </location>
</feature>
<reference evidence="5" key="1">
    <citation type="submission" date="2015-02" db="EMBL/GenBank/DDBJ databases">
        <title>Genome sequencing for Strongylocentrotus purpuratus.</title>
        <authorList>
            <person name="Murali S."/>
            <person name="Liu Y."/>
            <person name="Vee V."/>
            <person name="English A."/>
            <person name="Wang M."/>
            <person name="Skinner E."/>
            <person name="Han Y."/>
            <person name="Muzny D.M."/>
            <person name="Worley K.C."/>
            <person name="Gibbs R.A."/>
        </authorList>
    </citation>
    <scope>NUCLEOTIDE SEQUENCE</scope>
</reference>
<feature type="compositionally biased region" description="Polar residues" evidence="1">
    <location>
        <begin position="848"/>
        <end position="859"/>
    </location>
</feature>
<dbReference type="InterPro" id="IPR000008">
    <property type="entry name" value="C2_dom"/>
</dbReference>
<protein>
    <submittedName>
        <fullName evidence="4">Uncharacterized protein</fullName>
    </submittedName>
</protein>
<dbReference type="GeneID" id="105446983"/>
<dbReference type="RefSeq" id="XP_030853208.1">
    <property type="nucleotide sequence ID" value="XM_030997348.1"/>
</dbReference>
<dbReference type="SUPFAM" id="SSF50729">
    <property type="entry name" value="PH domain-like"/>
    <property type="match status" value="1"/>
</dbReference>
<accession>A0A7M7T4H3</accession>
<feature type="region of interest" description="Disordered" evidence="1">
    <location>
        <begin position="1137"/>
        <end position="1159"/>
    </location>
</feature>
<dbReference type="Gene3D" id="2.60.40.150">
    <property type="entry name" value="C2 domain"/>
    <property type="match status" value="1"/>
</dbReference>
<dbReference type="SMART" id="SM00228">
    <property type="entry name" value="PDZ"/>
    <property type="match status" value="1"/>
</dbReference>
<dbReference type="PANTHER" id="PTHR46848:SF1">
    <property type="entry name" value="REGULATOR OF G-PROTEIN SIGNALING 3"/>
    <property type="match status" value="1"/>
</dbReference>
<evidence type="ECO:0000313" key="5">
    <source>
        <dbReference type="Proteomes" id="UP000007110"/>
    </source>
</evidence>
<feature type="region of interest" description="Disordered" evidence="1">
    <location>
        <begin position="1296"/>
        <end position="1359"/>
    </location>
</feature>
<dbReference type="Pfam" id="PF00168">
    <property type="entry name" value="C2"/>
    <property type="match status" value="1"/>
</dbReference>
<feature type="compositionally biased region" description="Basic and acidic residues" evidence="1">
    <location>
        <begin position="520"/>
        <end position="530"/>
    </location>
</feature>
<dbReference type="GO" id="GO:0005634">
    <property type="term" value="C:nucleus"/>
    <property type="evidence" value="ECO:0000318"/>
    <property type="project" value="GO_Central"/>
</dbReference>
<feature type="compositionally biased region" description="Polar residues" evidence="1">
    <location>
        <begin position="1100"/>
        <end position="1111"/>
    </location>
</feature>
<sequence length="1511" mass="168666">MATGSYNPSSSTHHNKGETRQRVAATTFSATTTTMTTHQQQQAATLQPSYSTHDQQDYMNPNKRGRQQQDSKKYGYFSRNESVRRSGKRLASKRREIEDSEAAKLTGILKILIKTKASCVSIRVCAAKELKMPCRTQQCTLYARISLVTQGKEILREFTSIQHDTREPKFDKTFYIPLELVQLSSRLVIHLNRQTGKRFDDVIGCMSFGMKNMISSSKVISGWYHLLREDVGRTKHLKVNSTTSEKEEHQTNSWARSKVNTRKRKREDDPLEEGKAGLIEGGGAKGGKKEKQRGWLRSDGLQEEKRKRSEGHENLDQLRHKELVRIHGDREIVESLVDGYQVLDFAREAPTQGADSKRLRPGSERLQEGGLDNRRGTGTWGGGEKRFGSEGGPTAKGQSSSDSEAGCMDRPDSLLSWISLHYVVLSKDKNGKYGFTLLDTLPVQVGSVEKGSQAETSGLLKGDYFLEIGGYNVAGINSRGIKNVLKQTNNEIEALVQRHSDPSTRPCIPPRPSKPRRKLRDGEKEEDIKRNLRNRRVKSVKASAAKAQAMMEKRGVVLSVPAGSSMTAPSIGLVQKRLKRELIATVARRRDRMVVLSEEDQLLMEAVFLADEKKEEGSLGERNGPEGRWSSSTEAVTTESRDDDVFMQPESASSSSSSRESMVSSMRDSFSESLRDSARISIRDSIPEGAGIVIPSVQRDSPRESLRISSLRNSFQEATRDALKNPPQDSPRGSARNSLQDVTSIPSRSNSEASKESDDSSKKSTTVYENAWIMLPRKSPKEESTIYEKANCYCSTCPPVPPRSPIRKLSDDFTQQIIVQPKLPKRWSPDGEATLTDNVQDGGKMPQSERTLAKSSMSLNELDGSMNSSMKSSVSERQLSKPPAVAKRKGSLPQLRISGSYEKHLSASSVAIGELDSPLKSSQSDRNLAKPPVVAPRKTSLPQLMKASSHDNHFSSSTMTIGELDETVTRKDLKASWSEKQLARSPPKTVRKSSLPQLFKSSSYEGQLQSSTMSIGELDETVTRKDLKATWSERQLARSPPKTVRKSSLPQLFKSSSYEGQLQSSTMSIGELDETVTRKDLKATWSERQLARSPPKTVRKSSLPQLFKSSSYHGQLESSTMSIGELDETVTRKDLKAPWSERQLARSPPKTVRKSSLPQLFKSSSYDGQLESSTMSIGELDETVTRKDLKASWSERQLARSPPKTVRKNSSPQLFKSSSYDGQLASSTISNGELGGQSPVKPKPRIAERQLAKVAPFKRETFRSKSEDVLDGNTFREPRAASDDLYANQHIMKKGKSQSFAAMSRSLRRDKAKAKPPVPPRHYVNERMGGRPGENSNGMSTRSIPDDYRGDEDEEDGSTRMRCSFAQFGRMEEVLFTKGIEPFPLGPPDRDLVHAGRLFYFNRRKKFREVLVLLFNDAIVIARSQHQDGRLRVIFPHLLILNISLLNFNCENAREFHITPVLSSGGHDAACHKGAMVFRAPSVKLKRSWQRVLTQQAMAVKYTSLGKVGWW</sequence>
<feature type="compositionally biased region" description="Polar residues" evidence="1">
    <location>
        <begin position="629"/>
        <end position="638"/>
    </location>
</feature>
<dbReference type="GO" id="GO:0005886">
    <property type="term" value="C:plasma membrane"/>
    <property type="evidence" value="ECO:0000318"/>
    <property type="project" value="GO_Central"/>
</dbReference>
<feature type="region of interest" description="Disordered" evidence="1">
    <location>
        <begin position="497"/>
        <end position="531"/>
    </location>
</feature>
<feature type="region of interest" description="Disordered" evidence="1">
    <location>
        <begin position="237"/>
        <end position="314"/>
    </location>
</feature>
<feature type="region of interest" description="Disordered" evidence="1">
    <location>
        <begin position="1193"/>
        <end position="1243"/>
    </location>
</feature>
<feature type="compositionally biased region" description="Basic and acidic residues" evidence="1">
    <location>
        <begin position="266"/>
        <end position="275"/>
    </location>
</feature>
<dbReference type="SUPFAM" id="SSF49562">
    <property type="entry name" value="C2 domain (Calcium/lipid-binding domain, CaLB)"/>
    <property type="match status" value="1"/>
</dbReference>
<evidence type="ECO:0000259" key="3">
    <source>
        <dbReference type="PROSITE" id="PS50106"/>
    </source>
</evidence>
<name>A0A7M7T4H3_STRPU</name>
<organism evidence="4 5">
    <name type="scientific">Strongylocentrotus purpuratus</name>
    <name type="common">Purple sea urchin</name>
    <dbReference type="NCBI Taxonomy" id="7668"/>
    <lineage>
        <taxon>Eukaryota</taxon>
        <taxon>Metazoa</taxon>
        <taxon>Echinodermata</taxon>
        <taxon>Eleutherozoa</taxon>
        <taxon>Echinozoa</taxon>
        <taxon>Echinoidea</taxon>
        <taxon>Euechinoidea</taxon>
        <taxon>Echinacea</taxon>
        <taxon>Camarodonta</taxon>
        <taxon>Echinidea</taxon>
        <taxon>Strongylocentrotidae</taxon>
        <taxon>Strongylocentrotus</taxon>
    </lineage>
</organism>
<feature type="compositionally biased region" description="Polar residues" evidence="1">
    <location>
        <begin position="735"/>
        <end position="748"/>
    </location>
</feature>
<feature type="compositionally biased region" description="Basic and acidic residues" evidence="1">
    <location>
        <begin position="614"/>
        <end position="625"/>
    </location>
</feature>
<dbReference type="OrthoDB" id="196547at2759"/>
<dbReference type="EnsemblMetazoa" id="XM_030997348">
    <property type="protein sequence ID" value="XP_030853208"/>
    <property type="gene ID" value="LOC105446983"/>
</dbReference>
<feature type="region of interest" description="Disordered" evidence="1">
    <location>
        <begin position="614"/>
        <end position="675"/>
    </location>
</feature>
<dbReference type="InterPro" id="IPR036034">
    <property type="entry name" value="PDZ_sf"/>
</dbReference>
<feature type="domain" description="C2" evidence="2">
    <location>
        <begin position="101"/>
        <end position="224"/>
    </location>
</feature>
<dbReference type="InParanoid" id="A0A7M7T4H3"/>
<evidence type="ECO:0000256" key="1">
    <source>
        <dbReference type="SAM" id="MobiDB-lite"/>
    </source>
</evidence>
<keyword evidence="5" id="KW-1185">Reference proteome</keyword>
<feature type="compositionally biased region" description="Low complexity" evidence="1">
    <location>
        <begin position="24"/>
        <end position="47"/>
    </location>
</feature>
<feature type="compositionally biased region" description="Low complexity" evidence="1">
    <location>
        <begin position="650"/>
        <end position="668"/>
    </location>
</feature>
<feature type="compositionally biased region" description="Polar residues" evidence="1">
    <location>
        <begin position="48"/>
        <end position="59"/>
    </location>
</feature>
<dbReference type="InterPro" id="IPR001478">
    <property type="entry name" value="PDZ"/>
</dbReference>
<dbReference type="KEGG" id="spu:105446983"/>
<feature type="compositionally biased region" description="Polar residues" evidence="1">
    <location>
        <begin position="1"/>
        <end position="12"/>
    </location>
</feature>
<dbReference type="PROSITE" id="PS50106">
    <property type="entry name" value="PDZ"/>
    <property type="match status" value="1"/>
</dbReference>
<evidence type="ECO:0000259" key="2">
    <source>
        <dbReference type="PROSITE" id="PS50004"/>
    </source>
</evidence>
<feature type="compositionally biased region" description="Basic and acidic residues" evidence="1">
    <location>
        <begin position="753"/>
        <end position="762"/>
    </location>
</feature>
<feature type="region of interest" description="Disordered" evidence="1">
    <location>
        <begin position="348"/>
        <end position="407"/>
    </location>
</feature>
<dbReference type="PANTHER" id="PTHR46848">
    <property type="entry name" value="REGULATOR OF G-PROTEIN SIGNALING 3"/>
    <property type="match status" value="1"/>
</dbReference>
<feature type="compositionally biased region" description="Polar residues" evidence="1">
    <location>
        <begin position="1208"/>
        <end position="1231"/>
    </location>
</feature>
<feature type="compositionally biased region" description="Low complexity" evidence="1">
    <location>
        <begin position="865"/>
        <end position="875"/>
    </location>
</feature>
<reference evidence="4" key="2">
    <citation type="submission" date="2021-01" db="UniProtKB">
        <authorList>
            <consortium name="EnsemblMetazoa"/>
        </authorList>
    </citation>
    <scope>IDENTIFICATION</scope>
</reference>
<feature type="domain" description="PDZ" evidence="3">
    <location>
        <begin position="422"/>
        <end position="500"/>
    </location>
</feature>
<dbReference type="Gene3D" id="2.30.42.10">
    <property type="match status" value="1"/>
</dbReference>
<feature type="region of interest" description="Disordered" evidence="1">
    <location>
        <begin position="825"/>
        <end position="892"/>
    </location>
</feature>
<dbReference type="SUPFAM" id="SSF50156">
    <property type="entry name" value="PDZ domain-like"/>
    <property type="match status" value="1"/>
</dbReference>
<dbReference type="InterPro" id="IPR035892">
    <property type="entry name" value="C2_domain_sf"/>
</dbReference>
<feature type="region of interest" description="Disordered" evidence="1">
    <location>
        <begin position="1086"/>
        <end position="1111"/>
    </location>
</feature>
<dbReference type="OMA" id="CMDRPDS"/>
<evidence type="ECO:0000313" key="4">
    <source>
        <dbReference type="EnsemblMetazoa" id="XP_030853208"/>
    </source>
</evidence>
<dbReference type="PROSITE" id="PS50004">
    <property type="entry name" value="C2"/>
    <property type="match status" value="1"/>
</dbReference>
<feature type="compositionally biased region" description="Basic and acidic residues" evidence="1">
    <location>
        <begin position="300"/>
        <end position="314"/>
    </location>
</feature>
<dbReference type="Proteomes" id="UP000007110">
    <property type="component" value="Unassembled WGS sequence"/>
</dbReference>
<feature type="region of interest" description="Disordered" evidence="1">
    <location>
        <begin position="717"/>
        <end position="765"/>
    </location>
</feature>
<feature type="compositionally biased region" description="Polar residues" evidence="1">
    <location>
        <begin position="1334"/>
        <end position="1343"/>
    </location>
</feature>